<organism evidence="2 3">
    <name type="scientific">Parvibacter caecicola</name>
    <dbReference type="NCBI Taxonomy" id="747645"/>
    <lineage>
        <taxon>Bacteria</taxon>
        <taxon>Bacillati</taxon>
        <taxon>Actinomycetota</taxon>
        <taxon>Coriobacteriia</taxon>
        <taxon>Coriobacteriales</taxon>
        <taxon>Coriobacteriaceae</taxon>
        <taxon>Parvibacter</taxon>
    </lineage>
</organism>
<evidence type="ECO:0000313" key="3">
    <source>
        <dbReference type="Proteomes" id="UP000530850"/>
    </source>
</evidence>
<keyword evidence="1" id="KW-0732">Signal</keyword>
<sequence>MTKATLNTKLLKCFFAFALVLGLCVPSIGSAAYGEPDQDVTFTRERL</sequence>
<dbReference type="AlphaFoldDB" id="A0A7W5GQQ9"/>
<feature type="chain" id="PRO_5031194810" evidence="1">
    <location>
        <begin position="32"/>
        <end position="47"/>
    </location>
</feature>
<proteinExistence type="predicted"/>
<dbReference type="RefSeq" id="WP_161555352.1">
    <property type="nucleotide sequence ID" value="NZ_CANSOV010000006.1"/>
</dbReference>
<evidence type="ECO:0000313" key="2">
    <source>
        <dbReference type="EMBL" id="MBB3171704.1"/>
    </source>
</evidence>
<dbReference type="EMBL" id="JACHYA010000005">
    <property type="protein sequence ID" value="MBB3171704.1"/>
    <property type="molecule type" value="Genomic_DNA"/>
</dbReference>
<name>A0A7W5GQQ9_9ACTN</name>
<feature type="signal peptide" evidence="1">
    <location>
        <begin position="1"/>
        <end position="31"/>
    </location>
</feature>
<evidence type="ECO:0000256" key="1">
    <source>
        <dbReference type="SAM" id="SignalP"/>
    </source>
</evidence>
<comment type="caution">
    <text evidence="2">The sequence shown here is derived from an EMBL/GenBank/DDBJ whole genome shotgun (WGS) entry which is preliminary data.</text>
</comment>
<gene>
    <name evidence="2" type="ORF">FHR31_001530</name>
</gene>
<protein>
    <submittedName>
        <fullName evidence="2">Uncharacterized protein</fullName>
    </submittedName>
</protein>
<dbReference type="Proteomes" id="UP000530850">
    <property type="component" value="Unassembled WGS sequence"/>
</dbReference>
<accession>A0A7W5GQQ9</accession>
<reference evidence="2 3" key="1">
    <citation type="submission" date="2020-08" db="EMBL/GenBank/DDBJ databases">
        <title>Sequencing the genomes of 1000 actinobacteria strains.</title>
        <authorList>
            <person name="Klenk H.-P."/>
        </authorList>
    </citation>
    <scope>NUCLEOTIDE SEQUENCE [LARGE SCALE GENOMIC DNA]</scope>
    <source>
        <strain evidence="2 3">DSM 22242</strain>
    </source>
</reference>
<dbReference type="GeneID" id="93357725"/>